<evidence type="ECO:0000313" key="3">
    <source>
        <dbReference type="EMBL" id="MFC4955425.1"/>
    </source>
</evidence>
<dbReference type="InterPro" id="IPR036465">
    <property type="entry name" value="vWFA_dom_sf"/>
</dbReference>
<feature type="compositionally biased region" description="Low complexity" evidence="1">
    <location>
        <begin position="77"/>
        <end position="109"/>
    </location>
</feature>
<dbReference type="SUPFAM" id="SSF53300">
    <property type="entry name" value="vWA-like"/>
    <property type="match status" value="1"/>
</dbReference>
<name>A0ABV9UJ06_9ACTN</name>
<feature type="compositionally biased region" description="Basic and acidic residues" evidence="1">
    <location>
        <begin position="11"/>
        <end position="20"/>
    </location>
</feature>
<feature type="compositionally biased region" description="Low complexity" evidence="1">
    <location>
        <begin position="209"/>
        <end position="224"/>
    </location>
</feature>
<accession>A0ABV9UJ06</accession>
<comment type="caution">
    <text evidence="3">The sequence shown here is derived from an EMBL/GenBank/DDBJ whole genome shotgun (WGS) entry which is preliminary data.</text>
</comment>
<protein>
    <submittedName>
        <fullName evidence="3">VWA domain-containing protein</fullName>
    </submittedName>
</protein>
<dbReference type="Proteomes" id="UP001595834">
    <property type="component" value="Unassembled WGS sequence"/>
</dbReference>
<sequence length="497" mass="51634">MGIRSLLRKVFGRDRAERAEPTAASVPPQAERTPEAVEAPVTTDAAAPSIPAPAEEVVLSSAEELVAAAFDGPRPPASSSDSESASESGSDTGSESDSASASVSDTAGSPGSANAVVELPQPRTEAKPEPEAAAEPEAVVEPAPVQVEAQVAPIAEPEPGPEPVQAEPVIEPEPDPEPAKAETQAEAEPARTEAEPQADAIPAEPVIDPEPAQAEVAPEPVQAEAEPHPEPEPVQLEAEPHPEPTQDEPEPARSEAAPEPTPADSEPEAVPVEAAAPKSALSPAKVKSRAPGLSGAYKAAGAALKKAGISGARAKVYLVLDRSGSMRPYYKDGSAQGLAEQVLALAAHLDEDATVHTVFFSTDVDGVVDLTLDSYEGLVDTTHAGLGRLGRTSYHRGVEEVVEHVEKAGHEGPVLVVFQTDGAPDAKLPARQALADVADKALYWQFVAFGEDDSKAFDFLRGAEAENDHIGFFHAGPAPRELSDAEVYQGLLSSFRP</sequence>
<proteinExistence type="predicted"/>
<keyword evidence="4" id="KW-1185">Reference proteome</keyword>
<dbReference type="EMBL" id="JBHSIZ010000003">
    <property type="protein sequence ID" value="MFC4955425.1"/>
    <property type="molecule type" value="Genomic_DNA"/>
</dbReference>
<dbReference type="Pfam" id="PF10138">
    <property type="entry name" value="vWA-TerF-like"/>
    <property type="match status" value="1"/>
</dbReference>
<feature type="compositionally biased region" description="Low complexity" evidence="1">
    <location>
        <begin position="131"/>
        <end position="155"/>
    </location>
</feature>
<feature type="compositionally biased region" description="Low complexity" evidence="1">
    <location>
        <begin position="268"/>
        <end position="285"/>
    </location>
</feature>
<feature type="region of interest" description="Disordered" evidence="1">
    <location>
        <begin position="1"/>
        <end position="53"/>
    </location>
</feature>
<dbReference type="CDD" id="cd00198">
    <property type="entry name" value="vWFA"/>
    <property type="match status" value="1"/>
</dbReference>
<evidence type="ECO:0000313" key="4">
    <source>
        <dbReference type="Proteomes" id="UP001595834"/>
    </source>
</evidence>
<gene>
    <name evidence="3" type="ORF">ACFPFX_03845</name>
</gene>
<feature type="domain" description="vWA found in TerF C terminus" evidence="2">
    <location>
        <begin position="313"/>
        <end position="495"/>
    </location>
</feature>
<dbReference type="RefSeq" id="WP_344370703.1">
    <property type="nucleotide sequence ID" value="NZ_BAAASQ010000002.1"/>
</dbReference>
<feature type="region of interest" description="Disordered" evidence="1">
    <location>
        <begin position="66"/>
        <end position="291"/>
    </location>
</feature>
<dbReference type="InterPro" id="IPR019303">
    <property type="entry name" value="vWA_TerF_C"/>
</dbReference>
<dbReference type="Gene3D" id="3.40.50.410">
    <property type="entry name" value="von Willebrand factor, type A domain"/>
    <property type="match status" value="1"/>
</dbReference>
<reference evidence="4" key="1">
    <citation type="journal article" date="2019" name="Int. J. Syst. Evol. Microbiol.">
        <title>The Global Catalogue of Microorganisms (GCM) 10K type strain sequencing project: providing services to taxonomists for standard genome sequencing and annotation.</title>
        <authorList>
            <consortium name="The Broad Institute Genomics Platform"/>
            <consortium name="The Broad Institute Genome Sequencing Center for Infectious Disease"/>
            <person name="Wu L."/>
            <person name="Ma J."/>
        </authorList>
    </citation>
    <scope>NUCLEOTIDE SEQUENCE [LARGE SCALE GENOMIC DNA]</scope>
    <source>
        <strain evidence="4">CCM 7224</strain>
    </source>
</reference>
<organism evidence="3 4">
    <name type="scientific">Streptomyces mauvecolor</name>
    <dbReference type="NCBI Taxonomy" id="58345"/>
    <lineage>
        <taxon>Bacteria</taxon>
        <taxon>Bacillati</taxon>
        <taxon>Actinomycetota</taxon>
        <taxon>Actinomycetes</taxon>
        <taxon>Kitasatosporales</taxon>
        <taxon>Streptomycetaceae</taxon>
        <taxon>Streptomyces</taxon>
    </lineage>
</organism>
<evidence type="ECO:0000259" key="2">
    <source>
        <dbReference type="Pfam" id="PF10138"/>
    </source>
</evidence>
<evidence type="ECO:0000256" key="1">
    <source>
        <dbReference type="SAM" id="MobiDB-lite"/>
    </source>
</evidence>